<accession>A0A1M6CHP1</accession>
<dbReference type="Proteomes" id="UP000184488">
    <property type="component" value="Unassembled WGS sequence"/>
</dbReference>
<dbReference type="STRING" id="415425.SAMN05444363_0933"/>
<dbReference type="EMBL" id="FQZI01000002">
    <property type="protein sequence ID" value="SHI60540.1"/>
    <property type="molecule type" value="Genomic_DNA"/>
</dbReference>
<evidence type="ECO:0000313" key="2">
    <source>
        <dbReference type="EMBL" id="SHI60540.1"/>
    </source>
</evidence>
<keyword evidence="3" id="KW-1185">Reference proteome</keyword>
<evidence type="ECO:0000313" key="3">
    <source>
        <dbReference type="Proteomes" id="UP000184488"/>
    </source>
</evidence>
<dbReference type="AlphaFoldDB" id="A0A1M6CHP1"/>
<name>A0A1M6CHP1_9FLAO</name>
<reference evidence="3" key="1">
    <citation type="submission" date="2016-11" db="EMBL/GenBank/DDBJ databases">
        <authorList>
            <person name="Varghese N."/>
            <person name="Submissions S."/>
        </authorList>
    </citation>
    <scope>NUCLEOTIDE SEQUENCE [LARGE SCALE GENOMIC DNA]</scope>
    <source>
        <strain evidence="3">DSM 18829</strain>
    </source>
</reference>
<gene>
    <name evidence="2" type="ORF">SAMN05444363_0933</name>
</gene>
<protein>
    <recommendedName>
        <fullName evidence="1">YdhG-like domain-containing protein</fullName>
    </recommendedName>
</protein>
<dbReference type="Pfam" id="PF08818">
    <property type="entry name" value="DUF1801"/>
    <property type="match status" value="1"/>
</dbReference>
<dbReference type="Gene3D" id="3.90.1150.200">
    <property type="match status" value="1"/>
</dbReference>
<feature type="domain" description="YdhG-like" evidence="1">
    <location>
        <begin position="34"/>
        <end position="148"/>
    </location>
</feature>
<dbReference type="SUPFAM" id="SSF159888">
    <property type="entry name" value="YdhG-like"/>
    <property type="match status" value="1"/>
</dbReference>
<dbReference type="InterPro" id="IPR014922">
    <property type="entry name" value="YdhG-like"/>
</dbReference>
<proteinExistence type="predicted"/>
<organism evidence="2 3">
    <name type="scientific">Flavobacterium terrae</name>
    <dbReference type="NCBI Taxonomy" id="415425"/>
    <lineage>
        <taxon>Bacteria</taxon>
        <taxon>Pseudomonadati</taxon>
        <taxon>Bacteroidota</taxon>
        <taxon>Flavobacteriia</taxon>
        <taxon>Flavobacteriales</taxon>
        <taxon>Flavobacteriaceae</taxon>
        <taxon>Flavobacterium</taxon>
    </lineage>
</organism>
<sequence>MVFFITLLIYIYHMQSKATSVNDYLNEIPEERKVAFAKLRNTIVENLPKGFQEGMGYGMMGYSVPHSIYPNGYHCNPKDPLPFAGIASQKNFIAFYHMGIYANPELLNWFTSEYPKYSKKKLDMGKSCVRFKKPEDIPFELIGELMTKMSVQEWIETYESAFKKTK</sequence>
<evidence type="ECO:0000259" key="1">
    <source>
        <dbReference type="Pfam" id="PF08818"/>
    </source>
</evidence>